<sequence>MKSRRQWSLTADDAGFPRRAAVVQRRHATIREAVEAVKPETRYAVGRLADKLLELDRTLPDREFDKLATNAIR</sequence>
<keyword evidence="2" id="KW-1185">Reference proteome</keyword>
<protein>
    <recommendedName>
        <fullName evidence="3">DUF2795 domain-containing protein</fullName>
    </recommendedName>
</protein>
<accession>A0ABW6VBR4</accession>
<dbReference type="RefSeq" id="WP_387345208.1">
    <property type="nucleotide sequence ID" value="NZ_JBIAXI010000019.1"/>
</dbReference>
<name>A0ABW6VBR4_MICFU</name>
<comment type="caution">
    <text evidence="1">The sequence shown here is derived from an EMBL/GenBank/DDBJ whole genome shotgun (WGS) entry which is preliminary data.</text>
</comment>
<proteinExistence type="predicted"/>
<dbReference type="Proteomes" id="UP001602119">
    <property type="component" value="Unassembled WGS sequence"/>
</dbReference>
<organism evidence="1 2">
    <name type="scientific">Microtetraspora fusca</name>
    <dbReference type="NCBI Taxonomy" id="1997"/>
    <lineage>
        <taxon>Bacteria</taxon>
        <taxon>Bacillati</taxon>
        <taxon>Actinomycetota</taxon>
        <taxon>Actinomycetes</taxon>
        <taxon>Streptosporangiales</taxon>
        <taxon>Streptosporangiaceae</taxon>
        <taxon>Microtetraspora</taxon>
    </lineage>
</organism>
<gene>
    <name evidence="1" type="ORF">ACFY05_28425</name>
</gene>
<evidence type="ECO:0000313" key="1">
    <source>
        <dbReference type="EMBL" id="MFF4776794.1"/>
    </source>
</evidence>
<evidence type="ECO:0000313" key="2">
    <source>
        <dbReference type="Proteomes" id="UP001602119"/>
    </source>
</evidence>
<reference evidence="1 2" key="1">
    <citation type="submission" date="2024-10" db="EMBL/GenBank/DDBJ databases">
        <title>The Natural Products Discovery Center: Release of the First 8490 Sequenced Strains for Exploring Actinobacteria Biosynthetic Diversity.</title>
        <authorList>
            <person name="Kalkreuter E."/>
            <person name="Kautsar S.A."/>
            <person name="Yang D."/>
            <person name="Bader C.D."/>
            <person name="Teijaro C.N."/>
            <person name="Fluegel L."/>
            <person name="Davis C.M."/>
            <person name="Simpson J.R."/>
            <person name="Lauterbach L."/>
            <person name="Steele A.D."/>
            <person name="Gui C."/>
            <person name="Meng S."/>
            <person name="Li G."/>
            <person name="Viehrig K."/>
            <person name="Ye F."/>
            <person name="Su P."/>
            <person name="Kiefer A.F."/>
            <person name="Nichols A."/>
            <person name="Cepeda A.J."/>
            <person name="Yan W."/>
            <person name="Fan B."/>
            <person name="Jiang Y."/>
            <person name="Adhikari A."/>
            <person name="Zheng C.-J."/>
            <person name="Schuster L."/>
            <person name="Cowan T.M."/>
            <person name="Smanski M.J."/>
            <person name="Chevrette M.G."/>
            <person name="De Carvalho L.P.S."/>
            <person name="Shen B."/>
        </authorList>
    </citation>
    <scope>NUCLEOTIDE SEQUENCE [LARGE SCALE GENOMIC DNA]</scope>
    <source>
        <strain evidence="1 2">NPDC001281</strain>
    </source>
</reference>
<evidence type="ECO:0008006" key="3">
    <source>
        <dbReference type="Google" id="ProtNLM"/>
    </source>
</evidence>
<dbReference type="EMBL" id="JBIAXI010000019">
    <property type="protein sequence ID" value="MFF4776794.1"/>
    <property type="molecule type" value="Genomic_DNA"/>
</dbReference>